<dbReference type="Proteomes" id="UP000606580">
    <property type="component" value="Unassembled WGS sequence"/>
</dbReference>
<name>A0A848D924_9EURY</name>
<reference evidence="1" key="1">
    <citation type="journal article" date="2020" name="MBio">
        <title>'Candidatus Ethanoperedens,' a Thermophilic Genus of Archaea Mediating the Anaerobic Oxidation of Ethane.</title>
        <authorList>
            <person name="Hahn C.J."/>
            <person name="Laso-Perez R."/>
            <person name="Vulcano F."/>
            <person name="Vaziourakis K.M."/>
            <person name="Stokke R."/>
            <person name="Steen I.H."/>
            <person name="Teske A."/>
            <person name="Boetius A."/>
            <person name="Liebeke M."/>
            <person name="Amann R."/>
            <person name="Knittel K."/>
            <person name="Wegener G."/>
        </authorList>
    </citation>
    <scope>NUCLEOTIDE SEQUENCE</scope>
    <source>
        <strain evidence="1">GoM-Arc1-LC-WB58</strain>
    </source>
</reference>
<organism evidence="1 2">
    <name type="scientific">Candidatus Ethanoperedens thermophilum</name>
    <dbReference type="NCBI Taxonomy" id="2766897"/>
    <lineage>
        <taxon>Archaea</taxon>
        <taxon>Methanobacteriati</taxon>
        <taxon>Methanobacteriota</taxon>
        <taxon>Stenosarchaea group</taxon>
        <taxon>Methanomicrobia</taxon>
        <taxon>Methanosarcinales</taxon>
        <taxon>Methanosarcinales incertae sedis</taxon>
        <taxon>GOM Arc I cluster</taxon>
        <taxon>Candidatus Ethanoperedens</taxon>
    </lineage>
</organism>
<evidence type="ECO:0000313" key="2">
    <source>
        <dbReference type="Proteomes" id="UP000606580"/>
    </source>
</evidence>
<sequence length="203" mass="23498">MFEIPDKKQLIDIAVTKHRNLVDQYTSECEDMKSSETSLTQQIHKEKEELAARSNRKEVLEEKRKLLCYQAEKMLQQLFDMLLTTDNTGTGHLKQIHKTLIQKGIELDKTKNLQKERALIDEIKTVLEKIPQNNEVSKIIALINKKFEGAAASQTELQNLSNIKAQKTADKTQIKDISGRILWLKEQIDKHKQALSYWQEGLQ</sequence>
<evidence type="ECO:0000313" key="1">
    <source>
        <dbReference type="EMBL" id="NMG83559.1"/>
    </source>
</evidence>
<accession>A0A848D924</accession>
<dbReference type="EMBL" id="WNEG01000090">
    <property type="protein sequence ID" value="NMG83559.1"/>
    <property type="molecule type" value="Genomic_DNA"/>
</dbReference>
<proteinExistence type="predicted"/>
<dbReference type="AlphaFoldDB" id="A0A848D924"/>
<gene>
    <name evidence="1" type="ORF">GIS02_05060</name>
</gene>
<protein>
    <submittedName>
        <fullName evidence="1">Uncharacterized protein</fullName>
    </submittedName>
</protein>
<comment type="caution">
    <text evidence="1">The sequence shown here is derived from an EMBL/GenBank/DDBJ whole genome shotgun (WGS) entry which is preliminary data.</text>
</comment>